<feature type="compositionally biased region" description="Basic and acidic residues" evidence="1">
    <location>
        <begin position="107"/>
        <end position="128"/>
    </location>
</feature>
<gene>
    <name evidence="2" type="ORF">PHISCL_03904</name>
</gene>
<feature type="region of interest" description="Disordered" evidence="1">
    <location>
        <begin position="83"/>
        <end position="209"/>
    </location>
</feature>
<feature type="region of interest" description="Disordered" evidence="1">
    <location>
        <begin position="1"/>
        <end position="48"/>
    </location>
</feature>
<feature type="compositionally biased region" description="Basic and acidic residues" evidence="1">
    <location>
        <begin position="297"/>
        <end position="313"/>
    </location>
</feature>
<sequence length="313" mass="34848">MSLPKYSNSPSVSSPNPVHVEPTDQPADQTYNSEEDDDRQHESQHHQFQPFFTLIEDLHTSEYFHPTVHYIFSDDDTDIVTEAALRSLEDEHEPPKGTRGNTVNVRDQYRDEEGGKGESGRSSPRKEALLPPSIPGVRDNYIILDLDGPPSDPSQESGPETGTEKAEPSVEGRSPSTSPATQQPQPNPAVHQTQPEHKQQQTQRYTITSSQSLTPAWQVLQTDLLPAPTFETTNDTTEPVGGLMLKIRGTSGLPPTIPTREKEREGGSQNQRLEEMMEQFAKRMEELRGVIESGGEVGKRDKGEMDVLDRKGE</sequence>
<feature type="compositionally biased region" description="Basic and acidic residues" evidence="1">
    <location>
        <begin position="87"/>
        <end position="96"/>
    </location>
</feature>
<protein>
    <submittedName>
        <fullName evidence="2">Uncharacterized protein</fullName>
    </submittedName>
</protein>
<keyword evidence="3" id="KW-1185">Reference proteome</keyword>
<dbReference type="Proteomes" id="UP000266188">
    <property type="component" value="Unassembled WGS sequence"/>
</dbReference>
<evidence type="ECO:0000256" key="1">
    <source>
        <dbReference type="SAM" id="MobiDB-lite"/>
    </source>
</evidence>
<accession>A0A3A2ZWT9</accession>
<comment type="caution">
    <text evidence="2">The sequence shown here is derived from an EMBL/GenBank/DDBJ whole genome shotgun (WGS) entry which is preliminary data.</text>
</comment>
<organism evidence="2 3">
    <name type="scientific">Aspergillus sclerotialis</name>
    <dbReference type="NCBI Taxonomy" id="2070753"/>
    <lineage>
        <taxon>Eukaryota</taxon>
        <taxon>Fungi</taxon>
        <taxon>Dikarya</taxon>
        <taxon>Ascomycota</taxon>
        <taxon>Pezizomycotina</taxon>
        <taxon>Eurotiomycetes</taxon>
        <taxon>Eurotiomycetidae</taxon>
        <taxon>Eurotiales</taxon>
        <taxon>Aspergillaceae</taxon>
        <taxon>Aspergillus</taxon>
        <taxon>Aspergillus subgen. Polypaecilum</taxon>
    </lineage>
</organism>
<evidence type="ECO:0000313" key="3">
    <source>
        <dbReference type="Proteomes" id="UP000266188"/>
    </source>
</evidence>
<dbReference type="AlphaFoldDB" id="A0A3A2ZWT9"/>
<reference evidence="3" key="1">
    <citation type="submission" date="2017-02" db="EMBL/GenBank/DDBJ databases">
        <authorList>
            <person name="Tafer H."/>
            <person name="Lopandic K."/>
        </authorList>
    </citation>
    <scope>NUCLEOTIDE SEQUENCE [LARGE SCALE GENOMIC DNA]</scope>
    <source>
        <strain evidence="3">CBS 366.77</strain>
    </source>
</reference>
<feature type="region of interest" description="Disordered" evidence="1">
    <location>
        <begin position="247"/>
        <end position="269"/>
    </location>
</feature>
<feature type="region of interest" description="Disordered" evidence="1">
    <location>
        <begin position="291"/>
        <end position="313"/>
    </location>
</feature>
<proteinExistence type="predicted"/>
<dbReference type="STRING" id="2070753.A0A3A2ZWT9"/>
<feature type="compositionally biased region" description="Low complexity" evidence="1">
    <location>
        <begin position="7"/>
        <end position="18"/>
    </location>
</feature>
<dbReference type="OrthoDB" id="1681166at2759"/>
<dbReference type="EMBL" id="MVGC01000106">
    <property type="protein sequence ID" value="RJE23764.1"/>
    <property type="molecule type" value="Genomic_DNA"/>
</dbReference>
<evidence type="ECO:0000313" key="2">
    <source>
        <dbReference type="EMBL" id="RJE23764.1"/>
    </source>
</evidence>
<name>A0A3A2ZWT9_9EURO</name>
<feature type="compositionally biased region" description="Basic and acidic residues" evidence="1">
    <location>
        <begin position="259"/>
        <end position="269"/>
    </location>
</feature>
<feature type="compositionally biased region" description="Low complexity" evidence="1">
    <location>
        <begin position="174"/>
        <end position="193"/>
    </location>
</feature>